<dbReference type="KEGG" id="cit:102623896"/>
<feature type="repeat" description="PPR" evidence="2">
    <location>
        <begin position="240"/>
        <end position="270"/>
    </location>
</feature>
<feature type="repeat" description="PPR" evidence="2">
    <location>
        <begin position="372"/>
        <end position="406"/>
    </location>
</feature>
<dbReference type="SMR" id="A0A067F198"/>
<dbReference type="FunFam" id="1.25.40.10:FF:000184">
    <property type="entry name" value="Pentatricopeptide repeat-containing protein, chloroplastic"/>
    <property type="match status" value="1"/>
</dbReference>
<accession>A0A067F198</accession>
<evidence type="ECO:0000313" key="3">
    <source>
        <dbReference type="EMBL" id="KDO59880.1"/>
    </source>
</evidence>
<dbReference type="Gene3D" id="1.25.40.10">
    <property type="entry name" value="Tetratricopeptide repeat domain"/>
    <property type="match status" value="5"/>
</dbReference>
<feature type="repeat" description="PPR" evidence="2">
    <location>
        <begin position="341"/>
        <end position="371"/>
    </location>
</feature>
<feature type="repeat" description="PPR" evidence="2">
    <location>
        <begin position="177"/>
        <end position="211"/>
    </location>
</feature>
<dbReference type="InterPro" id="IPR046848">
    <property type="entry name" value="E_motif"/>
</dbReference>
<dbReference type="Pfam" id="PF01535">
    <property type="entry name" value="PPR"/>
    <property type="match status" value="4"/>
</dbReference>
<evidence type="ECO:0000256" key="2">
    <source>
        <dbReference type="PROSITE-ProRule" id="PRU00708"/>
    </source>
</evidence>
<dbReference type="FunFam" id="1.25.40.10:FF:000348">
    <property type="entry name" value="Pentatricopeptide repeat-containing protein chloroplastic"/>
    <property type="match status" value="1"/>
</dbReference>
<dbReference type="AlphaFoldDB" id="A0A067F198"/>
<dbReference type="GO" id="GO:0003723">
    <property type="term" value="F:RNA binding"/>
    <property type="evidence" value="ECO:0007669"/>
    <property type="project" value="InterPro"/>
</dbReference>
<dbReference type="GO" id="GO:0009451">
    <property type="term" value="P:RNA modification"/>
    <property type="evidence" value="ECO:0007669"/>
    <property type="project" value="InterPro"/>
</dbReference>
<dbReference type="Pfam" id="PF13041">
    <property type="entry name" value="PPR_2"/>
    <property type="match status" value="2"/>
</dbReference>
<evidence type="ECO:0000313" key="4">
    <source>
        <dbReference type="Proteomes" id="UP000027120"/>
    </source>
</evidence>
<evidence type="ECO:0008006" key="5">
    <source>
        <dbReference type="Google" id="ProtNLM"/>
    </source>
</evidence>
<feature type="repeat" description="PPR" evidence="2">
    <location>
        <begin position="271"/>
        <end position="305"/>
    </location>
</feature>
<feature type="repeat" description="PPR" evidence="2">
    <location>
        <begin position="76"/>
        <end position="110"/>
    </location>
</feature>
<dbReference type="InterPro" id="IPR002885">
    <property type="entry name" value="PPR_rpt"/>
</dbReference>
<dbReference type="PANTHER" id="PTHR47926">
    <property type="entry name" value="PENTATRICOPEPTIDE REPEAT-CONTAINING PROTEIN"/>
    <property type="match status" value="1"/>
</dbReference>
<organism evidence="3 4">
    <name type="scientific">Citrus sinensis</name>
    <name type="common">Sweet orange</name>
    <name type="synonym">Citrus aurantium var. sinensis</name>
    <dbReference type="NCBI Taxonomy" id="2711"/>
    <lineage>
        <taxon>Eukaryota</taxon>
        <taxon>Viridiplantae</taxon>
        <taxon>Streptophyta</taxon>
        <taxon>Embryophyta</taxon>
        <taxon>Tracheophyta</taxon>
        <taxon>Spermatophyta</taxon>
        <taxon>Magnoliopsida</taxon>
        <taxon>eudicotyledons</taxon>
        <taxon>Gunneridae</taxon>
        <taxon>Pentapetalae</taxon>
        <taxon>rosids</taxon>
        <taxon>malvids</taxon>
        <taxon>Sapindales</taxon>
        <taxon>Rutaceae</taxon>
        <taxon>Aurantioideae</taxon>
        <taxon>Citrus</taxon>
    </lineage>
</organism>
<name>A0A067F198_CITSI</name>
<dbReference type="PROSITE" id="PS51375">
    <property type="entry name" value="PPR"/>
    <property type="match status" value="6"/>
</dbReference>
<dbReference type="Pfam" id="PF12854">
    <property type="entry name" value="PPR_1"/>
    <property type="match status" value="1"/>
</dbReference>
<gene>
    <name evidence="3" type="ORF">CISIN_1g007871mg</name>
</gene>
<dbReference type="NCBIfam" id="TIGR00756">
    <property type="entry name" value="PPR"/>
    <property type="match status" value="6"/>
</dbReference>
<dbReference type="OrthoDB" id="185373at2759"/>
<keyword evidence="4" id="KW-1185">Reference proteome</keyword>
<dbReference type="InterPro" id="IPR011990">
    <property type="entry name" value="TPR-like_helical_dom_sf"/>
</dbReference>
<dbReference type="Proteomes" id="UP000027120">
    <property type="component" value="Unassembled WGS sequence"/>
</dbReference>
<dbReference type="PaxDb" id="2711-XP_006469734.1"/>
<dbReference type="EMBL" id="KK784936">
    <property type="protein sequence ID" value="KDO59880.1"/>
    <property type="molecule type" value="Genomic_DNA"/>
</dbReference>
<protein>
    <recommendedName>
        <fullName evidence="5">Pentacotripeptide-repeat region of PRORP domain-containing protein</fullName>
    </recommendedName>
</protein>
<evidence type="ECO:0000256" key="1">
    <source>
        <dbReference type="ARBA" id="ARBA00022737"/>
    </source>
</evidence>
<dbReference type="PANTHER" id="PTHR47926:SF499">
    <property type="entry name" value="PENTATRICOPEPTIDE REPEAT-CONTAINING PROTEIN"/>
    <property type="match status" value="1"/>
</dbReference>
<dbReference type="eggNOG" id="KOG4197">
    <property type="taxonomic scope" value="Eukaryota"/>
</dbReference>
<dbReference type="Pfam" id="PF20431">
    <property type="entry name" value="E_motif"/>
    <property type="match status" value="1"/>
</dbReference>
<reference evidence="3 4" key="1">
    <citation type="submission" date="2014-04" db="EMBL/GenBank/DDBJ databases">
        <authorList>
            <consortium name="International Citrus Genome Consortium"/>
            <person name="Gmitter F."/>
            <person name="Chen C."/>
            <person name="Farmerie W."/>
            <person name="Harkins T."/>
            <person name="Desany B."/>
            <person name="Mohiuddin M."/>
            <person name="Kodira C."/>
            <person name="Borodovsky M."/>
            <person name="Lomsadze A."/>
            <person name="Burns P."/>
            <person name="Jenkins J."/>
            <person name="Prochnik S."/>
            <person name="Shu S."/>
            <person name="Chapman J."/>
            <person name="Pitluck S."/>
            <person name="Schmutz J."/>
            <person name="Rokhsar D."/>
        </authorList>
    </citation>
    <scope>NUCLEOTIDE SEQUENCE</scope>
</reference>
<dbReference type="FunFam" id="1.25.40.10:FF:000470">
    <property type="entry name" value="Pentatricopeptide repeat-containing protein At5g66520"/>
    <property type="match status" value="1"/>
</dbReference>
<sequence>MKTLAAAKFSLKNPLVSLLQISKTTTHILQILAQLTTNDLITEPFTLSQLLMSLTSPNTLNMDQAERLFNQIYQPNTYMHNTMIRGYTQSSNPQKALSFYVNMKRKGLLVDNYTYPFVLKACGVLMGLVEGTEIHGEVVKMGFLCDVFVVNGLIGMYSKCGHMGCARSVFEGSEIKDLVSWNLVLRGFVECGEMGKAREVFDEMPQKDAISWSIMIDGYRKKKGDISSARILFEHMPIKDLISWNSMIDGYAKIGDLVAAQQLFNEMPERNVFSWSIMIDGYAQHGNPKEALYLFREMLCQGVRPDVISVMGAISACAQVGALDLGKWIHVFMKRSRITMDMIVQTALIDMYMKCGSLDEARRIFYSMTKKNVISYNVMIAGLGMNGFGEEALKCFAQMETEGIPKDDLIFLGVLIACSHSGLATEGYRIFQSMKRHCGIEPKLEHYSCLVDLLSRAGELEQALNIVESMPMKPNLALWGTLLLACRNHQNVTLAEVVVEGLVELKADDCGLYVLLSNIYADAGMWEHALRIRKMMRKRKIKKETGRSVIEIDGNIKEFVSGEIFDVQSEELELVIQSFVKTTIER</sequence>
<keyword evidence="1" id="KW-0677">Repeat</keyword>
<proteinExistence type="predicted"/>
<dbReference type="InterPro" id="IPR046960">
    <property type="entry name" value="PPR_At4g14850-like_plant"/>
</dbReference>